<dbReference type="InterPro" id="IPR036388">
    <property type="entry name" value="WH-like_DNA-bd_sf"/>
</dbReference>
<dbReference type="CDD" id="cd00090">
    <property type="entry name" value="HTH_ARSR"/>
    <property type="match status" value="1"/>
</dbReference>
<keyword evidence="6" id="KW-1185">Reference proteome</keyword>
<accession>A0A133XNI5</accession>
<dbReference type="Gene3D" id="1.10.10.10">
    <property type="entry name" value="Winged helix-like DNA-binding domain superfamily/Winged helix DNA-binding domain"/>
    <property type="match status" value="1"/>
</dbReference>
<proteinExistence type="predicted"/>
<protein>
    <submittedName>
        <fullName evidence="5">ArsR family transcriptional regulator</fullName>
    </submittedName>
</protein>
<dbReference type="InterPro" id="IPR051081">
    <property type="entry name" value="HTH_MetalResp_TranReg"/>
</dbReference>
<reference evidence="5 6" key="1">
    <citation type="submission" date="2015-12" db="EMBL/GenBank/DDBJ databases">
        <title>Nitrous oxide reduction kinetics distinguish bacteria harboring typical versus atypical NosZ.</title>
        <authorList>
            <person name="Yoon S."/>
            <person name="Nissen S."/>
            <person name="Park D."/>
            <person name="Sanford R.A."/>
            <person name="Loeffler F.E."/>
        </authorList>
    </citation>
    <scope>NUCLEOTIDE SEQUENCE [LARGE SCALE GENOMIC DNA]</scope>
    <source>
        <strain evidence="5 6">ATCC BAA-841</strain>
    </source>
</reference>
<evidence type="ECO:0000313" key="6">
    <source>
        <dbReference type="Proteomes" id="UP000070186"/>
    </source>
</evidence>
<dbReference type="Proteomes" id="UP000070186">
    <property type="component" value="Unassembled WGS sequence"/>
</dbReference>
<dbReference type="PANTHER" id="PTHR33154">
    <property type="entry name" value="TRANSCRIPTIONAL REGULATOR, ARSR FAMILY"/>
    <property type="match status" value="1"/>
</dbReference>
<gene>
    <name evidence="5" type="ORF">AT959_02090</name>
</gene>
<dbReference type="EMBL" id="LODL01000005">
    <property type="protein sequence ID" value="KXB32499.1"/>
    <property type="molecule type" value="Genomic_DNA"/>
</dbReference>
<feature type="domain" description="HTH arsR-type" evidence="4">
    <location>
        <begin position="8"/>
        <end position="103"/>
    </location>
</feature>
<comment type="caution">
    <text evidence="5">The sequence shown here is derived from an EMBL/GenBank/DDBJ whole genome shotgun (WGS) entry which is preliminary data.</text>
</comment>
<evidence type="ECO:0000259" key="4">
    <source>
        <dbReference type="PROSITE" id="PS50987"/>
    </source>
</evidence>
<dbReference type="PRINTS" id="PR00778">
    <property type="entry name" value="HTHARSR"/>
</dbReference>
<dbReference type="GO" id="GO:0003700">
    <property type="term" value="F:DNA-binding transcription factor activity"/>
    <property type="evidence" value="ECO:0007669"/>
    <property type="project" value="InterPro"/>
</dbReference>
<dbReference type="SMART" id="SM00418">
    <property type="entry name" value="HTH_ARSR"/>
    <property type="match status" value="1"/>
</dbReference>
<dbReference type="PROSITE" id="PS50987">
    <property type="entry name" value="HTH_ARSR_2"/>
    <property type="match status" value="1"/>
</dbReference>
<sequence length="103" mass="11815">MKNDYSRTIPAEWQAMSRIFVALGDEHRQRILLLFEPGERLNVGQIAEVSTLARSTVSHHLKILHESGVLASEKLGKEVWFWINRDALQLTLGNVLDYLKENT</sequence>
<evidence type="ECO:0000256" key="1">
    <source>
        <dbReference type="ARBA" id="ARBA00023015"/>
    </source>
</evidence>
<dbReference type="GO" id="GO:0003677">
    <property type="term" value="F:DNA binding"/>
    <property type="evidence" value="ECO:0007669"/>
    <property type="project" value="UniProtKB-KW"/>
</dbReference>
<evidence type="ECO:0000256" key="2">
    <source>
        <dbReference type="ARBA" id="ARBA00023125"/>
    </source>
</evidence>
<organism evidence="5 6">
    <name type="scientific">Dechloromonas denitrificans</name>
    <dbReference type="NCBI Taxonomy" id="281362"/>
    <lineage>
        <taxon>Bacteria</taxon>
        <taxon>Pseudomonadati</taxon>
        <taxon>Pseudomonadota</taxon>
        <taxon>Betaproteobacteria</taxon>
        <taxon>Rhodocyclales</taxon>
        <taxon>Azonexaceae</taxon>
        <taxon>Dechloromonas</taxon>
    </lineage>
</organism>
<evidence type="ECO:0000256" key="3">
    <source>
        <dbReference type="ARBA" id="ARBA00023163"/>
    </source>
</evidence>
<keyword evidence="1" id="KW-0805">Transcription regulation</keyword>
<dbReference type="InterPro" id="IPR036390">
    <property type="entry name" value="WH_DNA-bd_sf"/>
</dbReference>
<dbReference type="InterPro" id="IPR001845">
    <property type="entry name" value="HTH_ArsR_DNA-bd_dom"/>
</dbReference>
<dbReference type="SUPFAM" id="SSF46785">
    <property type="entry name" value="Winged helix' DNA-binding domain"/>
    <property type="match status" value="1"/>
</dbReference>
<keyword evidence="2" id="KW-0238">DNA-binding</keyword>
<dbReference type="AlphaFoldDB" id="A0A133XNI5"/>
<dbReference type="NCBIfam" id="NF033788">
    <property type="entry name" value="HTH_metalloreg"/>
    <property type="match status" value="1"/>
</dbReference>
<dbReference type="PANTHER" id="PTHR33154:SF33">
    <property type="entry name" value="TRANSCRIPTIONAL REPRESSOR SDPR"/>
    <property type="match status" value="1"/>
</dbReference>
<keyword evidence="3" id="KW-0804">Transcription</keyword>
<dbReference type="RefSeq" id="WP_066880049.1">
    <property type="nucleotide sequence ID" value="NZ_LODL01000005.1"/>
</dbReference>
<name>A0A133XNI5_9RHOO</name>
<dbReference type="STRING" id="281362.AT959_02090"/>
<evidence type="ECO:0000313" key="5">
    <source>
        <dbReference type="EMBL" id="KXB32499.1"/>
    </source>
</evidence>
<dbReference type="InterPro" id="IPR011991">
    <property type="entry name" value="ArsR-like_HTH"/>
</dbReference>
<dbReference type="Pfam" id="PF01022">
    <property type="entry name" value="HTH_5"/>
    <property type="match status" value="1"/>
</dbReference>